<dbReference type="NCBIfam" id="TIGR00229">
    <property type="entry name" value="sensory_box"/>
    <property type="match status" value="1"/>
</dbReference>
<evidence type="ECO:0000256" key="2">
    <source>
        <dbReference type="ARBA" id="ARBA00022606"/>
    </source>
</evidence>
<dbReference type="Pfam" id="PF12481">
    <property type="entry name" value="DUF3700"/>
    <property type="match status" value="1"/>
</dbReference>
<reference evidence="7" key="1">
    <citation type="submission" date="2021-01" db="EMBL/GenBank/DDBJ databases">
        <authorList>
            <person name="Corre E."/>
            <person name="Pelletier E."/>
            <person name="Niang G."/>
            <person name="Scheremetjew M."/>
            <person name="Finn R."/>
            <person name="Kale V."/>
            <person name="Holt S."/>
            <person name="Cochrane G."/>
            <person name="Meng A."/>
            <person name="Brown T."/>
            <person name="Cohen L."/>
        </authorList>
    </citation>
    <scope>NUCLEOTIDE SEQUENCE</scope>
    <source>
        <strain evidence="7">PLY429</strain>
    </source>
</reference>
<evidence type="ECO:0000256" key="5">
    <source>
        <dbReference type="ARBA" id="ARBA00022991"/>
    </source>
</evidence>
<keyword evidence="5" id="KW-0157">Chromophore</keyword>
<dbReference type="InterPro" id="IPR029055">
    <property type="entry name" value="Ntn_hydrolases_N"/>
</dbReference>
<dbReference type="PROSITE" id="PS50112">
    <property type="entry name" value="PAS"/>
    <property type="match status" value="1"/>
</dbReference>
<evidence type="ECO:0000256" key="3">
    <source>
        <dbReference type="ARBA" id="ARBA00022630"/>
    </source>
</evidence>
<keyword evidence="1" id="KW-0675">Receptor</keyword>
<dbReference type="GO" id="GO:0009881">
    <property type="term" value="F:photoreceptor activity"/>
    <property type="evidence" value="ECO:0007669"/>
    <property type="project" value="UniProtKB-KW"/>
</dbReference>
<evidence type="ECO:0000313" key="7">
    <source>
        <dbReference type="EMBL" id="CAD9203004.1"/>
    </source>
</evidence>
<dbReference type="EMBL" id="HBGG01010386">
    <property type="protein sequence ID" value="CAD9203004.1"/>
    <property type="molecule type" value="Transcribed_RNA"/>
</dbReference>
<dbReference type="InterPro" id="IPR035965">
    <property type="entry name" value="PAS-like_dom_sf"/>
</dbReference>
<keyword evidence="2" id="KW-0716">Sensory transduction</keyword>
<dbReference type="SUPFAM" id="SSF56235">
    <property type="entry name" value="N-terminal nucleophile aminohydrolases (Ntn hydrolases)"/>
    <property type="match status" value="1"/>
</dbReference>
<dbReference type="InterPro" id="IPR024286">
    <property type="entry name" value="DUF3700"/>
</dbReference>
<proteinExistence type="predicted"/>
<feature type="domain" description="PAS" evidence="6">
    <location>
        <begin position="332"/>
        <end position="381"/>
    </location>
</feature>
<gene>
    <name evidence="7" type="ORF">TCHU04912_LOCUS5239</name>
</gene>
<dbReference type="AlphaFoldDB" id="A0A7S1SPZ2"/>
<protein>
    <recommendedName>
        <fullName evidence="6">PAS domain-containing protein</fullName>
    </recommendedName>
</protein>
<keyword evidence="4" id="KW-0288">FMN</keyword>
<dbReference type="SMART" id="SM00091">
    <property type="entry name" value="PAS"/>
    <property type="match status" value="1"/>
</dbReference>
<dbReference type="SUPFAM" id="SSF55785">
    <property type="entry name" value="PYP-like sensor domain (PAS domain)"/>
    <property type="match status" value="1"/>
</dbReference>
<dbReference type="Gene3D" id="3.30.450.20">
    <property type="entry name" value="PAS domain"/>
    <property type="match status" value="1"/>
</dbReference>
<evidence type="ECO:0000256" key="4">
    <source>
        <dbReference type="ARBA" id="ARBA00022643"/>
    </source>
</evidence>
<dbReference type="GO" id="GO:0005634">
    <property type="term" value="C:nucleus"/>
    <property type="evidence" value="ECO:0007669"/>
    <property type="project" value="TreeGrafter"/>
</dbReference>
<organism evidence="7">
    <name type="scientific">Tetraselmis chuii</name>
    <dbReference type="NCBI Taxonomy" id="63592"/>
    <lineage>
        <taxon>Eukaryota</taxon>
        <taxon>Viridiplantae</taxon>
        <taxon>Chlorophyta</taxon>
        <taxon>core chlorophytes</taxon>
        <taxon>Chlorodendrophyceae</taxon>
        <taxon>Chlorodendrales</taxon>
        <taxon>Chlorodendraceae</taxon>
        <taxon>Tetraselmis</taxon>
    </lineage>
</organism>
<keyword evidence="1" id="KW-0600">Photoreceptor protein</keyword>
<dbReference type="PANTHER" id="PTHR47429:SF2">
    <property type="entry name" value="PROTEIN TWIN LOV 1"/>
    <property type="match status" value="1"/>
</dbReference>
<sequence length="530" mass="56496">MAPLNDSSTEGGRFVCLCPPKSVDIGADGHVVRGDSRSSLQQELEALPVGTSACYAHLPGGAFAFSPAVAQDHSAATVGEVMTVFRGRLENYAYLVKKYCANDLDCKSVAWKGLNEIKAAAPVSAASLLCRLYQLLGKEMVAKLRGEFAFVTYDSHLVRVLAARDPSGKIELVHGRCSNGMLVVASGVALPSGSEVYAMSPGFFKYGWYSKSLKYANELQTVQRGASDATNAALKALAGIRKTVAGKKSTKKVVSSQQKTVVPTVPTPATFPARPAPVKPATLLVPCDTKQMSQSSIASVIPSFPVLDLTTCRPPASLLETLVEPMKADIRQANLLHTMLDTQSTAVVITDARQDDQPIVYANPIFELYSGYSQEEVLGKNCRFLQAPPGKPRVPSFTSMSLKRKIQNGVPMNVRLLNYHKNGTPMWNDLSLVPLRNESGEVTHFVGLQTFRSIGPSDTTAGVSGTPMCASPRGQVDSEAALASPALRRVGFGFNRSSSCNTLSLLHEQAVKAGSYSDLVGLAAAHGVAC</sequence>
<evidence type="ECO:0000256" key="1">
    <source>
        <dbReference type="ARBA" id="ARBA00022543"/>
    </source>
</evidence>
<dbReference type="Gene3D" id="3.60.20.10">
    <property type="entry name" value="Glutamine Phosphoribosylpyrophosphate, subunit 1, domain 1"/>
    <property type="match status" value="1"/>
</dbReference>
<dbReference type="PANTHER" id="PTHR47429">
    <property type="entry name" value="PROTEIN TWIN LOV 1"/>
    <property type="match status" value="1"/>
</dbReference>
<keyword evidence="3" id="KW-0285">Flavoprotein</keyword>
<dbReference type="CDD" id="cd00130">
    <property type="entry name" value="PAS"/>
    <property type="match status" value="1"/>
</dbReference>
<name>A0A7S1SPZ2_9CHLO</name>
<dbReference type="Pfam" id="PF13426">
    <property type="entry name" value="PAS_9"/>
    <property type="match status" value="1"/>
</dbReference>
<dbReference type="InterPro" id="IPR000014">
    <property type="entry name" value="PAS"/>
</dbReference>
<accession>A0A7S1SPZ2</accession>
<evidence type="ECO:0000259" key="6">
    <source>
        <dbReference type="PROSITE" id="PS50112"/>
    </source>
</evidence>